<evidence type="ECO:0000313" key="1">
    <source>
        <dbReference type="EMBL" id="KAJ8877535.1"/>
    </source>
</evidence>
<organism evidence="1 2">
    <name type="scientific">Dryococelus australis</name>
    <dbReference type="NCBI Taxonomy" id="614101"/>
    <lineage>
        <taxon>Eukaryota</taxon>
        <taxon>Metazoa</taxon>
        <taxon>Ecdysozoa</taxon>
        <taxon>Arthropoda</taxon>
        <taxon>Hexapoda</taxon>
        <taxon>Insecta</taxon>
        <taxon>Pterygota</taxon>
        <taxon>Neoptera</taxon>
        <taxon>Polyneoptera</taxon>
        <taxon>Phasmatodea</taxon>
        <taxon>Verophasmatodea</taxon>
        <taxon>Anareolatae</taxon>
        <taxon>Phasmatidae</taxon>
        <taxon>Eurycanthinae</taxon>
        <taxon>Dryococelus</taxon>
    </lineage>
</organism>
<evidence type="ECO:0008006" key="3">
    <source>
        <dbReference type="Google" id="ProtNLM"/>
    </source>
</evidence>
<evidence type="ECO:0000313" key="2">
    <source>
        <dbReference type="Proteomes" id="UP001159363"/>
    </source>
</evidence>
<reference evidence="1 2" key="1">
    <citation type="submission" date="2023-02" db="EMBL/GenBank/DDBJ databases">
        <title>LHISI_Scaffold_Assembly.</title>
        <authorList>
            <person name="Stuart O.P."/>
            <person name="Cleave R."/>
            <person name="Magrath M.J.L."/>
            <person name="Mikheyev A.S."/>
        </authorList>
    </citation>
    <scope>NUCLEOTIDE SEQUENCE [LARGE SCALE GENOMIC DNA]</scope>
    <source>
        <strain evidence="1">Daus_M_001</strain>
        <tissue evidence="1">Leg muscle</tissue>
    </source>
</reference>
<sequence>MDEVVKQWLQLNKAMGIEGVQIGYKIKHNVIVDCLAFVDDMALLNEKEKDVKMALANLAEITRRIAKLRHYTLTIRNASMYATVALMLGKRTCIRLKREERKILRTIWGTKKQGEFWIHRSRQKLYESIEPILSVIRKRRLRFGGHLMRMNDNRLTKKIWNVTCLKGNSWMKEVREDWKAIGVMDKNPHTIVQDRVREKSDGVIEQFLYCIQAKDVKVSETEFNSDFLVRIIPKLDWNTLWTAADSVMESCKRMPLVGEFSLGSPVSPAPAFRCSSILTSITIIGSQDLAIGYSAELPKTIIENFESNEVFLKKVHRVLLEGRGNGRSQENLSTNGIVRHDSQMRKSGVALRQSCLSLSYNFMITLCEELINFLLQQVDVVTGDLVCPESGRKFPINESIPNMLLNEDEL</sequence>
<dbReference type="Proteomes" id="UP001159363">
    <property type="component" value="Chromosome 7"/>
</dbReference>
<dbReference type="EMBL" id="JARBHB010000008">
    <property type="protein sequence ID" value="KAJ8877535.1"/>
    <property type="molecule type" value="Genomic_DNA"/>
</dbReference>
<accession>A0ABQ9GZU4</accession>
<dbReference type="PANTHER" id="PTHR12773">
    <property type="entry name" value="UPF0315 PROTEIN-RELATED"/>
    <property type="match status" value="1"/>
</dbReference>
<dbReference type="Gene3D" id="2.20.25.10">
    <property type="match status" value="2"/>
</dbReference>
<dbReference type="InterPro" id="IPR039127">
    <property type="entry name" value="Trm112"/>
</dbReference>
<dbReference type="SUPFAM" id="SSF158997">
    <property type="entry name" value="Trm112p-like"/>
    <property type="match status" value="1"/>
</dbReference>
<comment type="caution">
    <text evidence="1">The sequence shown here is derived from an EMBL/GenBank/DDBJ whole genome shotgun (WGS) entry which is preliminary data.</text>
</comment>
<keyword evidence="2" id="KW-1185">Reference proteome</keyword>
<dbReference type="PANTHER" id="PTHR12773:SF0">
    <property type="entry name" value="MULTIFUNCTIONAL METHYLTRANSFERASE SUBUNIT TRM112-LIKE PROTEIN"/>
    <property type="match status" value="1"/>
</dbReference>
<name>A0ABQ9GZU4_9NEOP</name>
<gene>
    <name evidence="1" type="ORF">PR048_021990</name>
</gene>
<protein>
    <recommendedName>
        <fullName evidence="3">Reverse transcriptase domain-containing protein</fullName>
    </recommendedName>
</protein>
<proteinExistence type="predicted"/>